<name>A0AAW1YQ79_RUBAR</name>
<sequence length="70" mass="8119">MDRAKVLPRFVALKLMCDTKYLSITENDPRLPAWFLKCNGEEVVSPLAKFEVVMANNENVLVHIQWRSQN</sequence>
<reference evidence="1 2" key="1">
    <citation type="journal article" date="2023" name="G3 (Bethesda)">
        <title>A chromosome-length genome assembly and annotation of blackberry (Rubus argutus, cv. 'Hillquist').</title>
        <authorList>
            <person name="Bruna T."/>
            <person name="Aryal R."/>
            <person name="Dudchenko O."/>
            <person name="Sargent D.J."/>
            <person name="Mead D."/>
            <person name="Buti M."/>
            <person name="Cavallini A."/>
            <person name="Hytonen T."/>
            <person name="Andres J."/>
            <person name="Pham M."/>
            <person name="Weisz D."/>
            <person name="Mascagni F."/>
            <person name="Usai G."/>
            <person name="Natali L."/>
            <person name="Bassil N."/>
            <person name="Fernandez G.E."/>
            <person name="Lomsadze A."/>
            <person name="Armour M."/>
            <person name="Olukolu B."/>
            <person name="Poorten T."/>
            <person name="Britton C."/>
            <person name="Davik J."/>
            <person name="Ashrafi H."/>
            <person name="Aiden E.L."/>
            <person name="Borodovsky M."/>
            <person name="Worthington M."/>
        </authorList>
    </citation>
    <scope>NUCLEOTIDE SEQUENCE [LARGE SCALE GENOMIC DNA]</scope>
    <source>
        <strain evidence="1">PI 553951</strain>
    </source>
</reference>
<evidence type="ECO:0000313" key="1">
    <source>
        <dbReference type="EMBL" id="KAK9950692.1"/>
    </source>
</evidence>
<organism evidence="1 2">
    <name type="scientific">Rubus argutus</name>
    <name type="common">Southern blackberry</name>
    <dbReference type="NCBI Taxonomy" id="59490"/>
    <lineage>
        <taxon>Eukaryota</taxon>
        <taxon>Viridiplantae</taxon>
        <taxon>Streptophyta</taxon>
        <taxon>Embryophyta</taxon>
        <taxon>Tracheophyta</taxon>
        <taxon>Spermatophyta</taxon>
        <taxon>Magnoliopsida</taxon>
        <taxon>eudicotyledons</taxon>
        <taxon>Gunneridae</taxon>
        <taxon>Pentapetalae</taxon>
        <taxon>rosids</taxon>
        <taxon>fabids</taxon>
        <taxon>Rosales</taxon>
        <taxon>Rosaceae</taxon>
        <taxon>Rosoideae</taxon>
        <taxon>Rosoideae incertae sedis</taxon>
        <taxon>Rubus</taxon>
    </lineage>
</organism>
<dbReference type="InterPro" id="IPR036242">
    <property type="entry name" value="Agglutinin_dom_sf"/>
</dbReference>
<evidence type="ECO:0000313" key="2">
    <source>
        <dbReference type="Proteomes" id="UP001457282"/>
    </source>
</evidence>
<dbReference type="SUPFAM" id="SSF50382">
    <property type="entry name" value="Agglutinin"/>
    <property type="match status" value="1"/>
</dbReference>
<protein>
    <submittedName>
        <fullName evidence="1">Uncharacterized protein</fullName>
    </submittedName>
</protein>
<gene>
    <name evidence="1" type="ORF">M0R45_006167</name>
</gene>
<dbReference type="Gene3D" id="2.80.10.50">
    <property type="match status" value="1"/>
</dbReference>
<keyword evidence="2" id="KW-1185">Reference proteome</keyword>
<dbReference type="AlphaFoldDB" id="A0AAW1YQ79"/>
<dbReference type="Proteomes" id="UP001457282">
    <property type="component" value="Unassembled WGS sequence"/>
</dbReference>
<comment type="caution">
    <text evidence="1">The sequence shown here is derived from an EMBL/GenBank/DDBJ whole genome shotgun (WGS) entry which is preliminary data.</text>
</comment>
<dbReference type="EMBL" id="JBEDUW010000001">
    <property type="protein sequence ID" value="KAK9950692.1"/>
    <property type="molecule type" value="Genomic_DNA"/>
</dbReference>
<proteinExistence type="predicted"/>
<accession>A0AAW1YQ79</accession>